<sequence length="199" mass="21948">MITQLFDNPAIGQHSALTMNSPFEQQDSVSKALKSLLRLGFTDDQTEASAGFALSLVAEQWANGNGVRFSRSHDPLGGTRGEMRNTSDLADQFIGGFCPCAANMTQFSACFDFSAGLQTAESAPSGARIPQVRPPIERNTEMPEMISNLQAMLLAADPRCRHRAEQQETNQAANVVWLDDWPDRPRRSSEVMTFHWDGK</sequence>
<keyword evidence="2" id="KW-1185">Reference proteome</keyword>
<accession>A0A1X1X108</accession>
<dbReference type="Proteomes" id="UP000193928">
    <property type="component" value="Unassembled WGS sequence"/>
</dbReference>
<protein>
    <submittedName>
        <fullName evidence="1">Uncharacterized protein</fullName>
    </submittedName>
</protein>
<evidence type="ECO:0000313" key="1">
    <source>
        <dbReference type="EMBL" id="ORV92564.1"/>
    </source>
</evidence>
<comment type="caution">
    <text evidence="1">The sequence shown here is derived from an EMBL/GenBank/DDBJ whole genome shotgun (WGS) entry which is preliminary data.</text>
</comment>
<evidence type="ECO:0000313" key="2">
    <source>
        <dbReference type="Proteomes" id="UP000193928"/>
    </source>
</evidence>
<name>A0A1X1X108_MYCGO</name>
<dbReference type="AlphaFoldDB" id="A0A1X1X108"/>
<reference evidence="1 2" key="1">
    <citation type="submission" date="2016-01" db="EMBL/GenBank/DDBJ databases">
        <title>The new phylogeny of the genus Mycobacterium.</title>
        <authorList>
            <person name="Tarcisio F."/>
            <person name="Conor M."/>
            <person name="Antonella G."/>
            <person name="Elisabetta G."/>
            <person name="Giulia F.S."/>
            <person name="Sara T."/>
            <person name="Anna F."/>
            <person name="Clotilde B."/>
            <person name="Roberto B."/>
            <person name="Veronica D.S."/>
            <person name="Fabio R."/>
            <person name="Monica P."/>
            <person name="Olivier J."/>
            <person name="Enrico T."/>
            <person name="Nicola S."/>
        </authorList>
    </citation>
    <scope>NUCLEOTIDE SEQUENCE [LARGE SCALE GENOMIC DNA]</scope>
    <source>
        <strain evidence="1 2">DSM 44160</strain>
    </source>
</reference>
<dbReference type="RefSeq" id="WP_069433467.1">
    <property type="nucleotide sequence ID" value="NZ_JACKSU010000134.1"/>
</dbReference>
<organism evidence="1 2">
    <name type="scientific">Mycobacterium gordonae</name>
    <dbReference type="NCBI Taxonomy" id="1778"/>
    <lineage>
        <taxon>Bacteria</taxon>
        <taxon>Bacillati</taxon>
        <taxon>Actinomycetota</taxon>
        <taxon>Actinomycetes</taxon>
        <taxon>Mycobacteriales</taxon>
        <taxon>Mycobacteriaceae</taxon>
        <taxon>Mycobacterium</taxon>
    </lineage>
</organism>
<gene>
    <name evidence="1" type="ORF">AWC08_19590</name>
</gene>
<proteinExistence type="predicted"/>
<dbReference type="EMBL" id="LQOY01000049">
    <property type="protein sequence ID" value="ORV92564.1"/>
    <property type="molecule type" value="Genomic_DNA"/>
</dbReference>